<evidence type="ECO:0000313" key="2">
    <source>
        <dbReference type="Proteomes" id="UP000823775"/>
    </source>
</evidence>
<evidence type="ECO:0000313" key="1">
    <source>
        <dbReference type="EMBL" id="MCE3215774.1"/>
    </source>
</evidence>
<organism evidence="1 2">
    <name type="scientific">Datura stramonium</name>
    <name type="common">Jimsonweed</name>
    <name type="synonym">Common thornapple</name>
    <dbReference type="NCBI Taxonomy" id="4076"/>
    <lineage>
        <taxon>Eukaryota</taxon>
        <taxon>Viridiplantae</taxon>
        <taxon>Streptophyta</taxon>
        <taxon>Embryophyta</taxon>
        <taxon>Tracheophyta</taxon>
        <taxon>Spermatophyta</taxon>
        <taxon>Magnoliopsida</taxon>
        <taxon>eudicotyledons</taxon>
        <taxon>Gunneridae</taxon>
        <taxon>Pentapetalae</taxon>
        <taxon>asterids</taxon>
        <taxon>lamiids</taxon>
        <taxon>Solanales</taxon>
        <taxon>Solanaceae</taxon>
        <taxon>Solanoideae</taxon>
        <taxon>Datureae</taxon>
        <taxon>Datura</taxon>
    </lineage>
</organism>
<feature type="non-terminal residue" evidence="1">
    <location>
        <position position="1"/>
    </location>
</feature>
<protein>
    <submittedName>
        <fullName evidence="1">Uncharacterized protein</fullName>
    </submittedName>
</protein>
<dbReference type="Proteomes" id="UP000823775">
    <property type="component" value="Unassembled WGS sequence"/>
</dbReference>
<keyword evidence="2" id="KW-1185">Reference proteome</keyword>
<gene>
    <name evidence="1" type="ORF">HAX54_003421</name>
</gene>
<dbReference type="EMBL" id="JACEIK010011563">
    <property type="protein sequence ID" value="MCE3215774.1"/>
    <property type="molecule type" value="Genomic_DNA"/>
</dbReference>
<accession>A0ABS8WW88</accession>
<sequence>EPSALARKSKGKLVVEESSKGKRIEKCECMAKKSDVGVQSTILGLIEVQRRGTEEIDRLTMLLAQGETNLALLKAEQTTSGTSWEPGVMLALQNKNALLREENYALKKHVEDLAQQLLCDTNAANARRSWLLLALDVWPSFLFVLIQQELEEDEEEYKAICSFLSPETT</sequence>
<comment type="caution">
    <text evidence="1">The sequence shown here is derived from an EMBL/GenBank/DDBJ whole genome shotgun (WGS) entry which is preliminary data.</text>
</comment>
<name>A0ABS8WW88_DATST</name>
<proteinExistence type="predicted"/>
<reference evidence="1 2" key="1">
    <citation type="journal article" date="2021" name="BMC Genomics">
        <title>Datura genome reveals duplications of psychoactive alkaloid biosynthetic genes and high mutation rate following tissue culture.</title>
        <authorList>
            <person name="Rajewski A."/>
            <person name="Carter-House D."/>
            <person name="Stajich J."/>
            <person name="Litt A."/>
        </authorList>
    </citation>
    <scope>NUCLEOTIDE SEQUENCE [LARGE SCALE GENOMIC DNA]</scope>
    <source>
        <strain evidence="1">AR-01</strain>
    </source>
</reference>